<keyword evidence="5 8" id="KW-0067">ATP-binding</keyword>
<evidence type="ECO:0000256" key="3">
    <source>
        <dbReference type="ARBA" id="ARBA00022475"/>
    </source>
</evidence>
<dbReference type="PANTHER" id="PTHR43297">
    <property type="entry name" value="OLIGOPEPTIDE TRANSPORT ATP-BINDING PROTEIN APPD"/>
    <property type="match status" value="1"/>
</dbReference>
<evidence type="ECO:0000313" key="8">
    <source>
        <dbReference type="EMBL" id="RQG95055.1"/>
    </source>
</evidence>
<gene>
    <name evidence="8" type="ORF">EA472_21885</name>
</gene>
<evidence type="ECO:0000256" key="4">
    <source>
        <dbReference type="ARBA" id="ARBA00022741"/>
    </source>
</evidence>
<reference evidence="8 9" key="1">
    <citation type="submission" date="2018-10" db="EMBL/GenBank/DDBJ databases">
        <title>Natrarchaeobius chitinivorans gen. nov., sp. nov., and Natrarchaeobius haloalkaliphilus sp. nov., alkaliphilic, chitin-utilizing haloarchaea from hypersaline alkaline lakes.</title>
        <authorList>
            <person name="Sorokin D.Y."/>
            <person name="Elcheninov A.G."/>
            <person name="Kostrikina N.A."/>
            <person name="Bale N.J."/>
            <person name="Sinninghe Damste J.S."/>
            <person name="Khijniak T.V."/>
            <person name="Kublanov I.V."/>
            <person name="Toshchakov S.V."/>
        </authorList>
    </citation>
    <scope>NUCLEOTIDE SEQUENCE [LARGE SCALE GENOMIC DNA]</scope>
    <source>
        <strain evidence="8 9">AArcht7</strain>
    </source>
</reference>
<dbReference type="AlphaFoldDB" id="A0A3N6PDF3"/>
<keyword evidence="2" id="KW-0813">Transport</keyword>
<keyword evidence="3" id="KW-1003">Cell membrane</keyword>
<dbReference type="Pfam" id="PF00005">
    <property type="entry name" value="ABC_tran"/>
    <property type="match status" value="1"/>
</dbReference>
<organism evidence="8 9">
    <name type="scientific">Natrarchaeobius chitinivorans</name>
    <dbReference type="NCBI Taxonomy" id="1679083"/>
    <lineage>
        <taxon>Archaea</taxon>
        <taxon>Methanobacteriati</taxon>
        <taxon>Methanobacteriota</taxon>
        <taxon>Stenosarchaea group</taxon>
        <taxon>Halobacteria</taxon>
        <taxon>Halobacteriales</taxon>
        <taxon>Natrialbaceae</taxon>
        <taxon>Natrarchaeobius</taxon>
    </lineage>
</organism>
<evidence type="ECO:0000259" key="7">
    <source>
        <dbReference type="PROSITE" id="PS50893"/>
    </source>
</evidence>
<dbReference type="Gene3D" id="3.40.50.300">
    <property type="entry name" value="P-loop containing nucleotide triphosphate hydrolases"/>
    <property type="match status" value="1"/>
</dbReference>
<dbReference type="Pfam" id="PF08352">
    <property type="entry name" value="oligo_HPY"/>
    <property type="match status" value="1"/>
</dbReference>
<keyword evidence="9" id="KW-1185">Reference proteome</keyword>
<dbReference type="EMBL" id="REFZ01000037">
    <property type="protein sequence ID" value="RQG95055.1"/>
    <property type="molecule type" value="Genomic_DNA"/>
</dbReference>
<dbReference type="GO" id="GO:0005886">
    <property type="term" value="C:plasma membrane"/>
    <property type="evidence" value="ECO:0007669"/>
    <property type="project" value="UniProtKB-SubCell"/>
</dbReference>
<keyword evidence="4" id="KW-0547">Nucleotide-binding</keyword>
<dbReference type="Proteomes" id="UP000281431">
    <property type="component" value="Unassembled WGS sequence"/>
</dbReference>
<dbReference type="InterPro" id="IPR003439">
    <property type="entry name" value="ABC_transporter-like_ATP-bd"/>
</dbReference>
<feature type="domain" description="ABC transporter" evidence="7">
    <location>
        <begin position="12"/>
        <end position="261"/>
    </location>
</feature>
<comment type="subcellular location">
    <subcellularLocation>
        <location evidence="1">Cell membrane</location>
        <topology evidence="1">Peripheral membrane protein</topology>
    </subcellularLocation>
</comment>
<dbReference type="InterPro" id="IPR050388">
    <property type="entry name" value="ABC_Ni/Peptide_Import"/>
</dbReference>
<protein>
    <submittedName>
        <fullName evidence="8">ABC transporter ATP-binding protein</fullName>
    </submittedName>
</protein>
<dbReference type="SMART" id="SM00382">
    <property type="entry name" value="AAA"/>
    <property type="match status" value="1"/>
</dbReference>
<dbReference type="SUPFAM" id="SSF52540">
    <property type="entry name" value="P-loop containing nucleoside triphosphate hydrolases"/>
    <property type="match status" value="1"/>
</dbReference>
<evidence type="ECO:0000313" key="9">
    <source>
        <dbReference type="Proteomes" id="UP000281431"/>
    </source>
</evidence>
<comment type="caution">
    <text evidence="8">The sequence shown here is derived from an EMBL/GenBank/DDBJ whole genome shotgun (WGS) entry which is preliminary data.</text>
</comment>
<keyword evidence="6" id="KW-0472">Membrane</keyword>
<dbReference type="FunFam" id="3.40.50.300:FF:000016">
    <property type="entry name" value="Oligopeptide ABC transporter ATP-binding component"/>
    <property type="match status" value="1"/>
</dbReference>
<dbReference type="NCBIfam" id="TIGR01727">
    <property type="entry name" value="oligo_HPY"/>
    <property type="match status" value="1"/>
</dbReference>
<dbReference type="GO" id="GO:0016887">
    <property type="term" value="F:ATP hydrolysis activity"/>
    <property type="evidence" value="ECO:0007669"/>
    <property type="project" value="InterPro"/>
</dbReference>
<sequence length="346" mass="38655">MGGAINMSDTLLDVRNLTVKYKTSNGMLTAVSNASFTVEEGQFLGLVGESGCGKSTLVKTIMGALDNNGKITDGKIYFQGNKIIDANNELTNEKGKWTDISWIPQAAMNSLDPIERINKQAYTIAKAHTDLSQTQVDEKLKEMFDIVGIPKNRITDYPHQFSGGMKQRTLIALSLFLEPSLLIADEPTTGLDVIMQDQVINYLEEIQDELNLSVLIITHDISVVFEMCDWIAVMHSGQLVEEGHIERVYDQTSHPYSILLQESLPDLRHPDQELKVIEGDPPQNIGRMNYCSFANRCPWEIEECTAVSPSLETVSSNVEEDDEQHDHNVACIRKDTVRSEIHGGER</sequence>
<dbReference type="InterPro" id="IPR027417">
    <property type="entry name" value="P-loop_NTPase"/>
</dbReference>
<proteinExistence type="predicted"/>
<accession>A0A3N6PDF3</accession>
<dbReference type="PANTHER" id="PTHR43297:SF2">
    <property type="entry name" value="DIPEPTIDE TRANSPORT ATP-BINDING PROTEIN DPPD"/>
    <property type="match status" value="1"/>
</dbReference>
<dbReference type="CDD" id="cd03257">
    <property type="entry name" value="ABC_NikE_OppD_transporters"/>
    <property type="match status" value="1"/>
</dbReference>
<evidence type="ECO:0000256" key="6">
    <source>
        <dbReference type="ARBA" id="ARBA00023136"/>
    </source>
</evidence>
<dbReference type="PROSITE" id="PS50893">
    <property type="entry name" value="ABC_TRANSPORTER_2"/>
    <property type="match status" value="1"/>
</dbReference>
<evidence type="ECO:0000256" key="2">
    <source>
        <dbReference type="ARBA" id="ARBA00022448"/>
    </source>
</evidence>
<name>A0A3N6PDF3_NATCH</name>
<evidence type="ECO:0000256" key="5">
    <source>
        <dbReference type="ARBA" id="ARBA00022840"/>
    </source>
</evidence>
<dbReference type="InterPro" id="IPR013563">
    <property type="entry name" value="Oligopep_ABC_C"/>
</dbReference>
<dbReference type="GO" id="GO:0015833">
    <property type="term" value="P:peptide transport"/>
    <property type="evidence" value="ECO:0007669"/>
    <property type="project" value="InterPro"/>
</dbReference>
<dbReference type="GO" id="GO:0005524">
    <property type="term" value="F:ATP binding"/>
    <property type="evidence" value="ECO:0007669"/>
    <property type="project" value="UniProtKB-KW"/>
</dbReference>
<evidence type="ECO:0000256" key="1">
    <source>
        <dbReference type="ARBA" id="ARBA00004202"/>
    </source>
</evidence>
<dbReference type="InterPro" id="IPR003593">
    <property type="entry name" value="AAA+_ATPase"/>
</dbReference>